<evidence type="ECO:0000313" key="2">
    <source>
        <dbReference type="EnsemblPlants" id="ORUFI02G17200.1"/>
    </source>
</evidence>
<accession>A0A0E0NEV1</accession>
<reference evidence="3" key="1">
    <citation type="submission" date="2013-06" db="EMBL/GenBank/DDBJ databases">
        <authorList>
            <person name="Zhao Q."/>
        </authorList>
    </citation>
    <scope>NUCLEOTIDE SEQUENCE</scope>
    <source>
        <strain evidence="3">cv. W1943</strain>
    </source>
</reference>
<feature type="region of interest" description="Disordered" evidence="1">
    <location>
        <begin position="1"/>
        <end position="50"/>
    </location>
</feature>
<evidence type="ECO:0000313" key="3">
    <source>
        <dbReference type="Proteomes" id="UP000008022"/>
    </source>
</evidence>
<dbReference type="HOGENOM" id="CLU_2658833_0_0_1"/>
<feature type="compositionally biased region" description="Polar residues" evidence="1">
    <location>
        <begin position="29"/>
        <end position="38"/>
    </location>
</feature>
<feature type="compositionally biased region" description="Polar residues" evidence="1">
    <location>
        <begin position="10"/>
        <end position="19"/>
    </location>
</feature>
<proteinExistence type="predicted"/>
<evidence type="ECO:0000256" key="1">
    <source>
        <dbReference type="SAM" id="MobiDB-lite"/>
    </source>
</evidence>
<keyword evidence="3" id="KW-1185">Reference proteome</keyword>
<dbReference type="AlphaFoldDB" id="A0A0E0NEV1"/>
<organism evidence="2 3">
    <name type="scientific">Oryza rufipogon</name>
    <name type="common">Brownbeard rice</name>
    <name type="synonym">Asian wild rice</name>
    <dbReference type="NCBI Taxonomy" id="4529"/>
    <lineage>
        <taxon>Eukaryota</taxon>
        <taxon>Viridiplantae</taxon>
        <taxon>Streptophyta</taxon>
        <taxon>Embryophyta</taxon>
        <taxon>Tracheophyta</taxon>
        <taxon>Spermatophyta</taxon>
        <taxon>Magnoliopsida</taxon>
        <taxon>Liliopsida</taxon>
        <taxon>Poales</taxon>
        <taxon>Poaceae</taxon>
        <taxon>BOP clade</taxon>
        <taxon>Oryzoideae</taxon>
        <taxon>Oryzeae</taxon>
        <taxon>Oryzinae</taxon>
        <taxon>Oryza</taxon>
    </lineage>
</organism>
<name>A0A0E0NEV1_ORYRU</name>
<dbReference type="EnsemblPlants" id="ORUFI02G17200.1">
    <property type="protein sequence ID" value="ORUFI02G17200.1"/>
    <property type="gene ID" value="ORUFI02G17200"/>
</dbReference>
<reference evidence="2" key="2">
    <citation type="submission" date="2015-06" db="UniProtKB">
        <authorList>
            <consortium name="EnsemblPlants"/>
        </authorList>
    </citation>
    <scope>IDENTIFICATION</scope>
</reference>
<sequence length="76" mass="7750">MAAPIPTLFPQPQATTAANASEGPLLSPPSATKAPSSNGRHHVLAESEAGGFGQRLAAVTGFPSLPYAYEEDNSIS</sequence>
<dbReference type="Proteomes" id="UP000008022">
    <property type="component" value="Unassembled WGS sequence"/>
</dbReference>
<dbReference type="Gramene" id="ORUFI02G17200.1">
    <property type="protein sequence ID" value="ORUFI02G17200.1"/>
    <property type="gene ID" value="ORUFI02G17200"/>
</dbReference>
<protein>
    <submittedName>
        <fullName evidence="2">Uncharacterized protein</fullName>
    </submittedName>
</protein>